<protein>
    <recommendedName>
        <fullName evidence="4">Outer membrane protein assembly factor BamE</fullName>
    </recommendedName>
</protein>
<evidence type="ECO:0000256" key="2">
    <source>
        <dbReference type="ARBA" id="ARBA00023136"/>
    </source>
</evidence>
<evidence type="ECO:0000313" key="8">
    <source>
        <dbReference type="Proteomes" id="UP001500279"/>
    </source>
</evidence>
<evidence type="ECO:0000256" key="1">
    <source>
        <dbReference type="ARBA" id="ARBA00022729"/>
    </source>
</evidence>
<proteinExistence type="inferred from homology"/>
<feature type="compositionally biased region" description="Low complexity" evidence="5">
    <location>
        <begin position="162"/>
        <end position="175"/>
    </location>
</feature>
<name>A0ABN1JMW8_9BURK</name>
<evidence type="ECO:0000256" key="3">
    <source>
        <dbReference type="ARBA" id="ARBA00023237"/>
    </source>
</evidence>
<dbReference type="HAMAP" id="MF_00925">
    <property type="entry name" value="OM_assembly_BamE"/>
    <property type="match status" value="1"/>
</dbReference>
<dbReference type="InterPro" id="IPR007450">
    <property type="entry name" value="BamE_dom"/>
</dbReference>
<keyword evidence="8" id="KW-1185">Reference proteome</keyword>
<organism evidence="7 8">
    <name type="scientific">Ideonella azotifigens</name>
    <dbReference type="NCBI Taxonomy" id="513160"/>
    <lineage>
        <taxon>Bacteria</taxon>
        <taxon>Pseudomonadati</taxon>
        <taxon>Pseudomonadota</taxon>
        <taxon>Betaproteobacteria</taxon>
        <taxon>Burkholderiales</taxon>
        <taxon>Sphaerotilaceae</taxon>
        <taxon>Ideonella</taxon>
    </lineage>
</organism>
<evidence type="ECO:0000259" key="6">
    <source>
        <dbReference type="Pfam" id="PF04355"/>
    </source>
</evidence>
<comment type="subcellular location">
    <subcellularLocation>
        <location evidence="4">Cell outer membrane</location>
    </subcellularLocation>
</comment>
<gene>
    <name evidence="4" type="primary">bamE</name>
    <name evidence="7" type="ORF">GCM10009107_05850</name>
</gene>
<keyword evidence="2 4" id="KW-0472">Membrane</keyword>
<comment type="similarity">
    <text evidence="4">Belongs to the BamE family.</text>
</comment>
<dbReference type="InterPro" id="IPR026592">
    <property type="entry name" value="BamE"/>
</dbReference>
<dbReference type="PANTHER" id="PTHR37482:SF1">
    <property type="entry name" value="OUTER MEMBRANE PROTEIN ASSEMBLY FACTOR BAME"/>
    <property type="match status" value="1"/>
</dbReference>
<comment type="subunit">
    <text evidence="4">Part of the Bam complex.</text>
</comment>
<dbReference type="RefSeq" id="WP_231010300.1">
    <property type="nucleotide sequence ID" value="NZ_BAAAEW010000004.1"/>
</dbReference>
<dbReference type="Gene3D" id="3.30.1450.10">
    <property type="match status" value="1"/>
</dbReference>
<sequence>MPLLSSVRPVAVAAALMAASLLGGCAYVSRTMSEGITSVITPYRVEIVQGNVVTSEQIAQIKPGRSRNDVRDILGSPLLADPFHGDRWDYVFTLRRPGTEAQKRSVVIRFEKDTVKTVDAPPDLPSEREFVASITRYKADPSKERKLMLTDEERAALPLPPAAAASTAAAPTGPTRIYPPLETL</sequence>
<evidence type="ECO:0000313" key="7">
    <source>
        <dbReference type="EMBL" id="GAA0742373.1"/>
    </source>
</evidence>
<dbReference type="EMBL" id="BAAAEW010000004">
    <property type="protein sequence ID" value="GAA0742373.1"/>
    <property type="molecule type" value="Genomic_DNA"/>
</dbReference>
<evidence type="ECO:0000256" key="4">
    <source>
        <dbReference type="HAMAP-Rule" id="MF_00925"/>
    </source>
</evidence>
<comment type="function">
    <text evidence="4">Part of the outer membrane protein assembly complex, which is involved in assembly and insertion of beta-barrel proteins into the outer membrane.</text>
</comment>
<feature type="region of interest" description="Disordered" evidence="5">
    <location>
        <begin position="158"/>
        <end position="184"/>
    </location>
</feature>
<dbReference type="Pfam" id="PF04355">
    <property type="entry name" value="BamE"/>
    <property type="match status" value="1"/>
</dbReference>
<dbReference type="InterPro" id="IPR037873">
    <property type="entry name" value="BamE-like"/>
</dbReference>
<evidence type="ECO:0000256" key="5">
    <source>
        <dbReference type="SAM" id="MobiDB-lite"/>
    </source>
</evidence>
<keyword evidence="1 4" id="KW-0732">Signal</keyword>
<comment type="caution">
    <text evidence="7">The sequence shown here is derived from an EMBL/GenBank/DDBJ whole genome shotgun (WGS) entry which is preliminary data.</text>
</comment>
<reference evidence="7 8" key="1">
    <citation type="journal article" date="2019" name="Int. J. Syst. Evol. Microbiol.">
        <title>The Global Catalogue of Microorganisms (GCM) 10K type strain sequencing project: providing services to taxonomists for standard genome sequencing and annotation.</title>
        <authorList>
            <consortium name="The Broad Institute Genomics Platform"/>
            <consortium name="The Broad Institute Genome Sequencing Center for Infectious Disease"/>
            <person name="Wu L."/>
            <person name="Ma J."/>
        </authorList>
    </citation>
    <scope>NUCLEOTIDE SEQUENCE [LARGE SCALE GENOMIC DNA]</scope>
    <source>
        <strain evidence="7 8">JCM 15503</strain>
    </source>
</reference>
<keyword evidence="3 4" id="KW-0998">Cell outer membrane</keyword>
<accession>A0ABN1JMW8</accession>
<dbReference type="PANTHER" id="PTHR37482">
    <property type="entry name" value="OUTER MEMBRANE PROTEIN ASSEMBLY FACTOR BAME"/>
    <property type="match status" value="1"/>
</dbReference>
<feature type="domain" description="Outer membrane protein assembly factor BamE" evidence="6">
    <location>
        <begin position="50"/>
        <end position="117"/>
    </location>
</feature>
<dbReference type="Proteomes" id="UP001500279">
    <property type="component" value="Unassembled WGS sequence"/>
</dbReference>